<protein>
    <submittedName>
        <fullName evidence="7">Molybdopterin-dependent oxidoreductase</fullName>
    </submittedName>
</protein>
<dbReference type="Pfam" id="PF00384">
    <property type="entry name" value="Molybdopterin"/>
    <property type="match status" value="1"/>
</dbReference>
<dbReference type="PANTHER" id="PTHR43742:SF6">
    <property type="entry name" value="OXIDOREDUCTASE YYAE-RELATED"/>
    <property type="match status" value="1"/>
</dbReference>
<comment type="similarity">
    <text evidence="1">Belongs to the prokaryotic molybdopterin-containing oxidoreductase family.</text>
</comment>
<dbReference type="Gene3D" id="2.20.25.90">
    <property type="entry name" value="ADC-like domains"/>
    <property type="match status" value="1"/>
</dbReference>
<feature type="domain" description="4Fe-4S Mo/W bis-MGD-type" evidence="6">
    <location>
        <begin position="4"/>
        <end position="61"/>
    </location>
</feature>
<evidence type="ECO:0000259" key="6">
    <source>
        <dbReference type="PROSITE" id="PS51669"/>
    </source>
</evidence>
<dbReference type="InterPro" id="IPR006657">
    <property type="entry name" value="MoPterin_dinucl-bd_dom"/>
</dbReference>
<dbReference type="PANTHER" id="PTHR43742">
    <property type="entry name" value="TRIMETHYLAMINE-N-OXIDE REDUCTASE"/>
    <property type="match status" value="1"/>
</dbReference>
<dbReference type="RefSeq" id="WP_379954741.1">
    <property type="nucleotide sequence ID" value="NZ_JAUYVI010000002.1"/>
</dbReference>
<dbReference type="SUPFAM" id="SSF50692">
    <property type="entry name" value="ADC-like"/>
    <property type="match status" value="1"/>
</dbReference>
<keyword evidence="4" id="KW-0411">Iron-sulfur</keyword>
<comment type="caution">
    <text evidence="7">The sequence shown here is derived from an EMBL/GenBank/DDBJ whole genome shotgun (WGS) entry which is preliminary data.</text>
</comment>
<keyword evidence="8" id="KW-1185">Reference proteome</keyword>
<dbReference type="Gene3D" id="3.30.2070.10">
    <property type="entry name" value="Formate dehydrogenase/DMSO reductase"/>
    <property type="match status" value="1"/>
</dbReference>
<dbReference type="EMBL" id="JAUYVI010000002">
    <property type="protein sequence ID" value="MDQ7247341.1"/>
    <property type="molecule type" value="Genomic_DNA"/>
</dbReference>
<feature type="region of interest" description="Disordered" evidence="5">
    <location>
        <begin position="533"/>
        <end position="552"/>
    </location>
</feature>
<gene>
    <name evidence="7" type="ORF">Q8A70_06670</name>
</gene>
<keyword evidence="2" id="KW-0479">Metal-binding</keyword>
<dbReference type="Proteomes" id="UP001230156">
    <property type="component" value="Unassembled WGS sequence"/>
</dbReference>
<evidence type="ECO:0000256" key="4">
    <source>
        <dbReference type="ARBA" id="ARBA00023014"/>
    </source>
</evidence>
<dbReference type="SUPFAM" id="SSF53706">
    <property type="entry name" value="Formate dehydrogenase/DMSO reductase, domains 1-3"/>
    <property type="match status" value="1"/>
</dbReference>
<dbReference type="InterPro" id="IPR009010">
    <property type="entry name" value="Asp_de-COase-like_dom_sf"/>
</dbReference>
<evidence type="ECO:0000256" key="1">
    <source>
        <dbReference type="ARBA" id="ARBA00010312"/>
    </source>
</evidence>
<dbReference type="InterPro" id="IPR006656">
    <property type="entry name" value="Mopterin_OxRdtase"/>
</dbReference>
<dbReference type="InterPro" id="IPR050612">
    <property type="entry name" value="Prok_Mopterin_Oxidored"/>
</dbReference>
<keyword evidence="3" id="KW-0408">Iron</keyword>
<proteinExistence type="inferred from homology"/>
<name>A0ABU0YI01_9PROT</name>
<sequence length="672" mass="72143">MPPTQIIRTTCPRDCYDACGIAVAKRADGKIKVLGDPDHPVSRGALCGKCAIAYNGAWLDPKIRLTRPLQRVGAKGEARFEPVTWDYAIGEIAGRLKTTVTAHGAESIWHSHYTGTCSLIAGGFPQRFLNRLGASEVEPDSICNAAGHAALGYMYGTGSEGFDPRMAKDAAAILIWGANPHASAPHQHKHWIRETPAKIIVVDPVKHPTAAAAHLHLQPFPGSDAALAFAIAHVLRREGKIDRAFLADHAVGFDALEPEIARCSPEWAAPITGVPASQIEEAARLFGAGPALLWMGQGLQRQPKGGNVFRAVAMLSALKGDFAKPGAGFLFLNGGARRGLDGDTIEAPQLRAKPKRSASHMDLIEVLKSPRDARALITWNVNIAASNPRQAELQRVLKRDDLFHVAIDCFATDTTDFADFILPAAGFLEFDDIVSPYFHLGLSVQAKAIEPIGESLPNQEIFRRLARAMSFNEPELYEDDATILDTLARQAGLTGFAALKEKATVELSPDPVPLFADLKFPTPSGKIELRSDRAAADGHPALPQPSADARPEAGRFRMLSPASPWLMNSSYHEDAKIAEKVGPEAILLHPADAEGLSLKVGDTAAVTNATGRLMMRVDIGEIVPRGVALAHKSRWPKLLAGHLNVNALNPGEKTDMAESSAVHGVEVTIARA</sequence>
<evidence type="ECO:0000256" key="2">
    <source>
        <dbReference type="ARBA" id="ARBA00022723"/>
    </source>
</evidence>
<dbReference type="Gene3D" id="3.40.50.740">
    <property type="match status" value="1"/>
</dbReference>
<dbReference type="Pfam" id="PF01568">
    <property type="entry name" value="Molydop_binding"/>
    <property type="match status" value="1"/>
</dbReference>
<reference evidence="8" key="1">
    <citation type="submission" date="2023-08" db="EMBL/GenBank/DDBJ databases">
        <title>Rhodospirillaceae gen. nov., a novel taxon isolated from the Yangtze River Yuezi River estuary sludge.</title>
        <authorList>
            <person name="Ruan L."/>
        </authorList>
    </citation>
    <scope>NUCLEOTIDE SEQUENCE [LARGE SCALE GENOMIC DNA]</scope>
    <source>
        <strain evidence="8">R-7</strain>
    </source>
</reference>
<evidence type="ECO:0000313" key="7">
    <source>
        <dbReference type="EMBL" id="MDQ7247341.1"/>
    </source>
</evidence>
<dbReference type="PROSITE" id="PS51669">
    <property type="entry name" value="4FE4S_MOW_BIS_MGD"/>
    <property type="match status" value="1"/>
</dbReference>
<evidence type="ECO:0000256" key="3">
    <source>
        <dbReference type="ARBA" id="ARBA00023004"/>
    </source>
</evidence>
<dbReference type="Gene3D" id="2.40.40.20">
    <property type="match status" value="1"/>
</dbReference>
<dbReference type="Pfam" id="PF04879">
    <property type="entry name" value="Molybdop_Fe4S4"/>
    <property type="match status" value="1"/>
</dbReference>
<accession>A0ABU0YI01</accession>
<evidence type="ECO:0000256" key="5">
    <source>
        <dbReference type="SAM" id="MobiDB-lite"/>
    </source>
</evidence>
<evidence type="ECO:0000313" key="8">
    <source>
        <dbReference type="Proteomes" id="UP001230156"/>
    </source>
</evidence>
<dbReference type="SMART" id="SM00926">
    <property type="entry name" value="Molybdop_Fe4S4"/>
    <property type="match status" value="1"/>
</dbReference>
<dbReference type="InterPro" id="IPR006963">
    <property type="entry name" value="Mopterin_OxRdtase_4Fe-4S_dom"/>
</dbReference>
<organism evidence="7 8">
    <name type="scientific">Dongia sedimenti</name>
    <dbReference type="NCBI Taxonomy" id="3064282"/>
    <lineage>
        <taxon>Bacteria</taxon>
        <taxon>Pseudomonadati</taxon>
        <taxon>Pseudomonadota</taxon>
        <taxon>Alphaproteobacteria</taxon>
        <taxon>Rhodospirillales</taxon>
        <taxon>Dongiaceae</taxon>
        <taxon>Dongia</taxon>
    </lineage>
</organism>
<dbReference type="Gene3D" id="3.40.228.10">
    <property type="entry name" value="Dimethylsulfoxide Reductase, domain 2"/>
    <property type="match status" value="1"/>
</dbReference>